<feature type="compositionally biased region" description="Basic and acidic residues" evidence="1">
    <location>
        <begin position="111"/>
        <end position="135"/>
    </location>
</feature>
<feature type="compositionally biased region" description="Low complexity" evidence="1">
    <location>
        <begin position="170"/>
        <end position="182"/>
    </location>
</feature>
<dbReference type="OrthoDB" id="8964759at2759"/>
<protein>
    <submittedName>
        <fullName evidence="2">(Atlantic silverside) hypothetical protein</fullName>
    </submittedName>
</protein>
<keyword evidence="3" id="KW-1185">Reference proteome</keyword>
<comment type="caution">
    <text evidence="2">The sequence shown here is derived from an EMBL/GenBank/DDBJ whole genome shotgun (WGS) entry which is preliminary data.</text>
</comment>
<organism evidence="2 3">
    <name type="scientific">Menidia menidia</name>
    <name type="common">Atlantic silverside</name>
    <dbReference type="NCBI Taxonomy" id="238744"/>
    <lineage>
        <taxon>Eukaryota</taxon>
        <taxon>Metazoa</taxon>
        <taxon>Chordata</taxon>
        <taxon>Craniata</taxon>
        <taxon>Vertebrata</taxon>
        <taxon>Euteleostomi</taxon>
        <taxon>Actinopterygii</taxon>
        <taxon>Neopterygii</taxon>
        <taxon>Teleostei</taxon>
        <taxon>Neoteleostei</taxon>
        <taxon>Acanthomorphata</taxon>
        <taxon>Ovalentaria</taxon>
        <taxon>Atherinomorphae</taxon>
        <taxon>Atheriniformes</taxon>
        <taxon>Atherinopsidae</taxon>
        <taxon>Menidiinae</taxon>
        <taxon>Menidia</taxon>
    </lineage>
</organism>
<feature type="compositionally biased region" description="Basic and acidic residues" evidence="1">
    <location>
        <begin position="83"/>
        <end position="95"/>
    </location>
</feature>
<sequence>GTGVLRKQTRHRSSDANPRRRKRSQITYLDWAGQQKTADHFKKTLTVPGLLFYLDPEKPRSPAKENPVKNKLRERMKQQQKQEQLHSEEPDRTAKPDSWQDPVDGHCPTHAAEKSQHANLTGRREPVGVGQKDQHPAMKRVAVPHFYNSLFSVLQLCLVHMAHGGAYYGQKQPPQQHQPLPQYSDGYPQQQFLGNDMPNSPYGKDVPLLAQFGKDFPQMPPQIAKRTPLTNSKDIDKLSLEELKVHLYLFLVEIVSDLGRKEFRVPQDQQDHQDHKVQLGLRVRDCQVLQENQGPLVLRATEEMEKLVCQDCRENPEDLDPQEQKVTLVQAVVKGQRDFRVLKVSQVPLDSLGFQKQEVRDYQDCQVLQGKLVKKVSLGFLELQAQRETKDLVYLVFQA</sequence>
<evidence type="ECO:0000313" key="3">
    <source>
        <dbReference type="Proteomes" id="UP000677803"/>
    </source>
</evidence>
<dbReference type="EMBL" id="CAJRST010015557">
    <property type="protein sequence ID" value="CAG5934287.1"/>
    <property type="molecule type" value="Genomic_DNA"/>
</dbReference>
<evidence type="ECO:0000313" key="2">
    <source>
        <dbReference type="EMBL" id="CAG5934287.1"/>
    </source>
</evidence>
<reference evidence="2" key="1">
    <citation type="submission" date="2021-05" db="EMBL/GenBank/DDBJ databases">
        <authorList>
            <person name="Tigano A."/>
        </authorList>
    </citation>
    <scope>NUCLEOTIDE SEQUENCE</scope>
</reference>
<dbReference type="AlphaFoldDB" id="A0A8S4B6Y3"/>
<gene>
    <name evidence="2" type="ORF">MMEN_LOCUS13601</name>
</gene>
<name>A0A8S4B6Y3_9TELE</name>
<evidence type="ECO:0000256" key="1">
    <source>
        <dbReference type="SAM" id="MobiDB-lite"/>
    </source>
</evidence>
<feature type="non-terminal residue" evidence="2">
    <location>
        <position position="1"/>
    </location>
</feature>
<accession>A0A8S4B6Y3</accession>
<feature type="region of interest" description="Disordered" evidence="1">
    <location>
        <begin position="1"/>
        <end position="41"/>
    </location>
</feature>
<proteinExistence type="predicted"/>
<feature type="region of interest" description="Disordered" evidence="1">
    <location>
        <begin position="53"/>
        <end position="135"/>
    </location>
</feature>
<dbReference type="Proteomes" id="UP000677803">
    <property type="component" value="Unassembled WGS sequence"/>
</dbReference>
<feature type="region of interest" description="Disordered" evidence="1">
    <location>
        <begin position="169"/>
        <end position="196"/>
    </location>
</feature>
<feature type="compositionally biased region" description="Basic and acidic residues" evidence="1">
    <location>
        <begin position="55"/>
        <end position="77"/>
    </location>
</feature>